<dbReference type="Proteomes" id="UP000486601">
    <property type="component" value="Unassembled WGS sequence"/>
</dbReference>
<dbReference type="AlphaFoldDB" id="A0A7X5SX12"/>
<proteinExistence type="predicted"/>
<comment type="caution">
    <text evidence="4">The sequence shown here is derived from an EMBL/GenBank/DDBJ whole genome shotgun (WGS) entry which is preliminary data.</text>
</comment>
<name>A0A7X5SX12_CLOSG</name>
<sequence>MNKDIFEEKDILELFNYINIDKDEEENLDLNMDDLRKKRLKKNLLKQVKGKRTKKNFKYKAVAASLIIAVALISVNIPAFAKNISEFKSVIQSLIGYGVPKEGAYGKYSNGVNESVTDKGITLTINEVVCDDTELMIAYTIKTQDNIKKIVKEVKEATGIYFSFGQYIKIDGKETSGGSSSDGKYLDGHTYINSESIDIGDMNLKNSFNVDLNVKNIYDVIGNWNLKFSVSKNEAAKHTKVFKPNTKVQFDESLVNVEKVSFTPMNTNMTVTGDYKDKSREAYKKRQEAFKREMSTGQNLYEYDEWFVFDDKGNEITLKGSTSDGEENQSSKDFTYNLNFVSLKSIPKYLTIIPYKTNFHREEYKKYKSSDGSIYIPPVYKNINGVYPIELSQGNIGKLIIKEIKTKKDRTVVKYKAEGKAPFLQAKELFIMDDKDNAVQTKDNNFQIKKDKNSPNGYIMEFHPLDKNRKYKIGTNDLGYYEIRNDLKFRIDLTK</sequence>
<evidence type="ECO:0000259" key="2">
    <source>
        <dbReference type="Pfam" id="PF13786"/>
    </source>
</evidence>
<keyword evidence="1" id="KW-0812">Transmembrane</keyword>
<evidence type="ECO:0000256" key="1">
    <source>
        <dbReference type="SAM" id="Phobius"/>
    </source>
</evidence>
<feature type="domain" description="DUF5643" evidence="3">
    <location>
        <begin position="239"/>
        <end position="369"/>
    </location>
</feature>
<keyword evidence="1" id="KW-1133">Transmembrane helix</keyword>
<feature type="transmembrane region" description="Helical" evidence="1">
    <location>
        <begin position="61"/>
        <end position="81"/>
    </location>
</feature>
<dbReference type="Pfam" id="PF13786">
    <property type="entry name" value="DUF4179"/>
    <property type="match status" value="1"/>
</dbReference>
<dbReference type="Gene3D" id="2.60.40.1640">
    <property type="entry name" value="Conserved domain protein"/>
    <property type="match status" value="1"/>
</dbReference>
<accession>A0A7X5SX12</accession>
<protein>
    <submittedName>
        <fullName evidence="4">DUF4179 domain-containing protein</fullName>
    </submittedName>
</protein>
<dbReference type="Gene3D" id="2.60.40.1630">
    <property type="entry name" value="bacillus anthracis domain"/>
    <property type="match status" value="1"/>
</dbReference>
<evidence type="ECO:0000259" key="3">
    <source>
        <dbReference type="Pfam" id="PF18705"/>
    </source>
</evidence>
<dbReference type="RefSeq" id="WP_040108139.1">
    <property type="nucleotide sequence ID" value="NZ_CP082943.1"/>
</dbReference>
<evidence type="ECO:0000313" key="4">
    <source>
        <dbReference type="EMBL" id="NFR60665.1"/>
    </source>
</evidence>
<organism evidence="4 5">
    <name type="scientific">Clostridium sporogenes</name>
    <dbReference type="NCBI Taxonomy" id="1509"/>
    <lineage>
        <taxon>Bacteria</taxon>
        <taxon>Bacillati</taxon>
        <taxon>Bacillota</taxon>
        <taxon>Clostridia</taxon>
        <taxon>Eubacteriales</taxon>
        <taxon>Clostridiaceae</taxon>
        <taxon>Clostridium</taxon>
    </lineage>
</organism>
<dbReference type="EMBL" id="SXCS01000002">
    <property type="protein sequence ID" value="NFR60665.1"/>
    <property type="molecule type" value="Genomic_DNA"/>
</dbReference>
<keyword evidence="1" id="KW-0472">Membrane</keyword>
<dbReference type="Pfam" id="PF18705">
    <property type="entry name" value="DUF5643"/>
    <property type="match status" value="1"/>
</dbReference>
<dbReference type="InterPro" id="IPR025436">
    <property type="entry name" value="DUF4179"/>
</dbReference>
<reference evidence="4 5" key="1">
    <citation type="submission" date="2019-04" db="EMBL/GenBank/DDBJ databases">
        <title>Genome sequencing of Clostridium botulinum Groups I-IV and Clostridium butyricum.</title>
        <authorList>
            <person name="Brunt J."/>
            <person name="Van Vliet A.H.M."/>
            <person name="Stringer S.C."/>
            <person name="Carter A.T."/>
            <person name="Peck M.W."/>
        </authorList>
    </citation>
    <scope>NUCLEOTIDE SEQUENCE [LARGE SCALE GENOMIC DNA]</scope>
    <source>
        <strain evidence="4 5">IFR 18/108</strain>
    </source>
</reference>
<evidence type="ECO:0000313" key="5">
    <source>
        <dbReference type="Proteomes" id="UP000486601"/>
    </source>
</evidence>
<dbReference type="InterPro" id="IPR040680">
    <property type="entry name" value="DUF5643"/>
</dbReference>
<feature type="domain" description="DUF4179" evidence="2">
    <location>
        <begin position="53"/>
        <end position="142"/>
    </location>
</feature>
<gene>
    <name evidence="4" type="ORF">FDF70_03925</name>
</gene>